<evidence type="ECO:0000313" key="2">
    <source>
        <dbReference type="Proteomes" id="UP000546162"/>
    </source>
</evidence>
<accession>A0A7W7H3R2</accession>
<dbReference type="AlphaFoldDB" id="A0A7W7H3R2"/>
<comment type="caution">
    <text evidence="1">The sequence shown here is derived from an EMBL/GenBank/DDBJ whole genome shotgun (WGS) entry which is preliminary data.</text>
</comment>
<organism evidence="1 2">
    <name type="scientific">Actinoplanes octamycinicus</name>
    <dbReference type="NCBI Taxonomy" id="135948"/>
    <lineage>
        <taxon>Bacteria</taxon>
        <taxon>Bacillati</taxon>
        <taxon>Actinomycetota</taxon>
        <taxon>Actinomycetes</taxon>
        <taxon>Micromonosporales</taxon>
        <taxon>Micromonosporaceae</taxon>
        <taxon>Actinoplanes</taxon>
    </lineage>
</organism>
<dbReference type="Proteomes" id="UP000546162">
    <property type="component" value="Unassembled WGS sequence"/>
</dbReference>
<protein>
    <submittedName>
        <fullName evidence="1">Uncharacterized protein</fullName>
    </submittedName>
</protein>
<dbReference type="EMBL" id="JACHNB010000001">
    <property type="protein sequence ID" value="MBB4743440.1"/>
    <property type="molecule type" value="Genomic_DNA"/>
</dbReference>
<sequence>MAITVLVLAGAGVLLRTQEHPEPEPSSPDVCADSDAPADAACPYGGLSAAHPISVERLQDPDLGLRTTIATVWPTLLGSICTWEDSPCVHRRPATEADAERIYQVLRDQGLVYVRVRLARPGDPAPTGAVMYAILSPNGCIAAYADFRKDPTWTDITPLLPGGRCPAP</sequence>
<gene>
    <name evidence="1" type="ORF">BJY16_006899</name>
</gene>
<reference evidence="1 2" key="1">
    <citation type="submission" date="2020-08" db="EMBL/GenBank/DDBJ databases">
        <title>Sequencing the genomes of 1000 actinobacteria strains.</title>
        <authorList>
            <person name="Klenk H.-P."/>
        </authorList>
    </citation>
    <scope>NUCLEOTIDE SEQUENCE [LARGE SCALE GENOMIC DNA]</scope>
    <source>
        <strain evidence="1 2">DSM 45809</strain>
    </source>
</reference>
<name>A0A7W7H3R2_9ACTN</name>
<keyword evidence="2" id="KW-1185">Reference proteome</keyword>
<proteinExistence type="predicted"/>
<dbReference type="RefSeq" id="WP_185043715.1">
    <property type="nucleotide sequence ID" value="NZ_BAABFG010000005.1"/>
</dbReference>
<evidence type="ECO:0000313" key="1">
    <source>
        <dbReference type="EMBL" id="MBB4743440.1"/>
    </source>
</evidence>